<dbReference type="PROSITE" id="PS51755">
    <property type="entry name" value="OMPR_PHOB"/>
    <property type="match status" value="1"/>
</dbReference>
<reference evidence="7" key="1">
    <citation type="submission" date="2018-05" db="EMBL/GenBank/DDBJ databases">
        <title>Genome Sequencing of selected type strains of the family Eggerthellaceae.</title>
        <authorList>
            <person name="Danylec N."/>
            <person name="Stoll D.A."/>
            <person name="Doetsch A."/>
            <person name="Huch M."/>
        </authorList>
    </citation>
    <scope>NUCLEOTIDE SEQUENCE [LARGE SCALE GENOMIC DNA]</scope>
    <source>
        <strain evidence="7">DSM 16106</strain>
    </source>
</reference>
<feature type="domain" description="OmpR/PhoB-type" evidence="5">
    <location>
        <begin position="123"/>
        <end position="220"/>
    </location>
</feature>
<dbReference type="EMBL" id="QICD01000034">
    <property type="protein sequence ID" value="RNL39113.1"/>
    <property type="molecule type" value="Genomic_DNA"/>
</dbReference>
<name>A0A3N0AW55_9ACTN</name>
<dbReference type="AlphaFoldDB" id="A0A3N0AW55"/>
<dbReference type="InterPro" id="IPR039420">
    <property type="entry name" value="WalR-like"/>
</dbReference>
<keyword evidence="2" id="KW-0597">Phosphoprotein</keyword>
<dbReference type="Pfam" id="PF00486">
    <property type="entry name" value="Trans_reg_C"/>
    <property type="match status" value="1"/>
</dbReference>
<dbReference type="OrthoDB" id="9775518at2"/>
<dbReference type="InterPro" id="IPR011006">
    <property type="entry name" value="CheY-like_superfamily"/>
</dbReference>
<evidence type="ECO:0000256" key="1">
    <source>
        <dbReference type="ARBA" id="ARBA00023125"/>
    </source>
</evidence>
<keyword evidence="1 3" id="KW-0238">DNA-binding</keyword>
<dbReference type="GO" id="GO:0032993">
    <property type="term" value="C:protein-DNA complex"/>
    <property type="evidence" value="ECO:0007669"/>
    <property type="project" value="TreeGrafter"/>
</dbReference>
<dbReference type="SUPFAM" id="SSF52172">
    <property type="entry name" value="CheY-like"/>
    <property type="match status" value="1"/>
</dbReference>
<dbReference type="PANTHER" id="PTHR48111:SF2">
    <property type="entry name" value="RESPONSE REGULATOR SAER"/>
    <property type="match status" value="1"/>
</dbReference>
<dbReference type="GO" id="GO:0005829">
    <property type="term" value="C:cytosol"/>
    <property type="evidence" value="ECO:0007669"/>
    <property type="project" value="TreeGrafter"/>
</dbReference>
<dbReference type="PANTHER" id="PTHR48111">
    <property type="entry name" value="REGULATOR OF RPOS"/>
    <property type="match status" value="1"/>
</dbReference>
<protein>
    <submittedName>
        <fullName evidence="6">DNA-binding response regulator</fullName>
    </submittedName>
</protein>
<dbReference type="SMART" id="SM00448">
    <property type="entry name" value="REC"/>
    <property type="match status" value="1"/>
</dbReference>
<dbReference type="SMART" id="SM00862">
    <property type="entry name" value="Trans_reg_C"/>
    <property type="match status" value="1"/>
</dbReference>
<feature type="modified residue" description="4-aspartylphosphate" evidence="2">
    <location>
        <position position="51"/>
    </location>
</feature>
<dbReference type="CDD" id="cd17574">
    <property type="entry name" value="REC_OmpR"/>
    <property type="match status" value="1"/>
</dbReference>
<feature type="DNA-binding region" description="OmpR/PhoB-type" evidence="3">
    <location>
        <begin position="123"/>
        <end position="220"/>
    </location>
</feature>
<dbReference type="GO" id="GO:0000976">
    <property type="term" value="F:transcription cis-regulatory region binding"/>
    <property type="evidence" value="ECO:0007669"/>
    <property type="project" value="TreeGrafter"/>
</dbReference>
<organism evidence="6 7">
    <name type="scientific">Paraeggerthella hongkongensis</name>
    <dbReference type="NCBI Taxonomy" id="230658"/>
    <lineage>
        <taxon>Bacteria</taxon>
        <taxon>Bacillati</taxon>
        <taxon>Actinomycetota</taxon>
        <taxon>Coriobacteriia</taxon>
        <taxon>Eggerthellales</taxon>
        <taxon>Eggerthellaceae</taxon>
        <taxon>Paraeggerthella</taxon>
    </lineage>
</organism>
<dbReference type="PROSITE" id="PS50110">
    <property type="entry name" value="RESPONSE_REGULATORY"/>
    <property type="match status" value="1"/>
</dbReference>
<dbReference type="InterPro" id="IPR001867">
    <property type="entry name" value="OmpR/PhoB-type_DNA-bd"/>
</dbReference>
<proteinExistence type="predicted"/>
<dbReference type="GO" id="GO:0006355">
    <property type="term" value="P:regulation of DNA-templated transcription"/>
    <property type="evidence" value="ECO:0007669"/>
    <property type="project" value="InterPro"/>
</dbReference>
<dbReference type="InterPro" id="IPR036388">
    <property type="entry name" value="WH-like_DNA-bd_sf"/>
</dbReference>
<feature type="domain" description="Response regulatory" evidence="4">
    <location>
        <begin position="3"/>
        <end position="115"/>
    </location>
</feature>
<dbReference type="Gene3D" id="3.40.50.2300">
    <property type="match status" value="1"/>
</dbReference>
<dbReference type="InterPro" id="IPR001789">
    <property type="entry name" value="Sig_transdc_resp-reg_receiver"/>
</dbReference>
<dbReference type="RefSeq" id="WP_123192990.1">
    <property type="nucleotide sequence ID" value="NZ_QICD01000034.1"/>
</dbReference>
<dbReference type="Pfam" id="PF00072">
    <property type="entry name" value="Response_reg"/>
    <property type="match status" value="1"/>
</dbReference>
<dbReference type="CDD" id="cd00383">
    <property type="entry name" value="trans_reg_C"/>
    <property type="match status" value="1"/>
</dbReference>
<sequence length="220" mass="24370">MARLLVIDDERAILDALARVLERDGHTVVAESRSTRVLDLDLARFDLVITDVMMPDMDGFELVRRMRDRVDCPILFLTAKTEEGDAVIGYGLGADDYIRKPCGAAELRAKVAAHLRREQRDHHVALAFGPVRIDLAAKEIAVGGVPVRLTPTEYALCELMARRRGQVFSKDALLEEVSGWDSLASAETITAHVSSIRAKFRAMGVNPIGTVWGVGYKWEL</sequence>
<evidence type="ECO:0000259" key="5">
    <source>
        <dbReference type="PROSITE" id="PS51755"/>
    </source>
</evidence>
<evidence type="ECO:0000313" key="7">
    <source>
        <dbReference type="Proteomes" id="UP000278632"/>
    </source>
</evidence>
<evidence type="ECO:0000256" key="2">
    <source>
        <dbReference type="PROSITE-ProRule" id="PRU00169"/>
    </source>
</evidence>
<keyword evidence="7" id="KW-1185">Reference proteome</keyword>
<dbReference type="Proteomes" id="UP000278632">
    <property type="component" value="Unassembled WGS sequence"/>
</dbReference>
<dbReference type="GO" id="GO:0000156">
    <property type="term" value="F:phosphorelay response regulator activity"/>
    <property type="evidence" value="ECO:0007669"/>
    <property type="project" value="TreeGrafter"/>
</dbReference>
<dbReference type="Gene3D" id="1.10.10.10">
    <property type="entry name" value="Winged helix-like DNA-binding domain superfamily/Winged helix DNA-binding domain"/>
    <property type="match status" value="1"/>
</dbReference>
<evidence type="ECO:0000259" key="4">
    <source>
        <dbReference type="PROSITE" id="PS50110"/>
    </source>
</evidence>
<comment type="caution">
    <text evidence="6">The sequence shown here is derived from an EMBL/GenBank/DDBJ whole genome shotgun (WGS) entry which is preliminary data.</text>
</comment>
<gene>
    <name evidence="6" type="ORF">DMP08_11325</name>
</gene>
<evidence type="ECO:0000256" key="3">
    <source>
        <dbReference type="PROSITE-ProRule" id="PRU01091"/>
    </source>
</evidence>
<evidence type="ECO:0000313" key="6">
    <source>
        <dbReference type="EMBL" id="RNL39113.1"/>
    </source>
</evidence>
<accession>A0A3N0AW55</accession>